<organism evidence="12 13">
    <name type="scientific">Bailinhaonella thermotolerans</name>
    <dbReference type="NCBI Taxonomy" id="1070861"/>
    <lineage>
        <taxon>Bacteria</taxon>
        <taxon>Bacillati</taxon>
        <taxon>Actinomycetota</taxon>
        <taxon>Actinomycetes</taxon>
        <taxon>Streptosporangiales</taxon>
        <taxon>Streptosporangiaceae</taxon>
        <taxon>Bailinhaonella</taxon>
    </lineage>
</organism>
<dbReference type="AlphaFoldDB" id="A0A3A4AY17"/>
<keyword evidence="9 11" id="KW-0472">Membrane</keyword>
<evidence type="ECO:0000256" key="10">
    <source>
        <dbReference type="SAM" id="MobiDB-lite"/>
    </source>
</evidence>
<dbReference type="Gene3D" id="2.40.50.910">
    <property type="entry name" value="Type VII secretion system EccB, repeat 3 domain"/>
    <property type="match status" value="1"/>
</dbReference>
<dbReference type="InterPro" id="IPR044857">
    <property type="entry name" value="T7SS_EccB_R1"/>
</dbReference>
<dbReference type="Gene3D" id="3.30.2390.20">
    <property type="entry name" value="Type VII secretion system EccB, repeat 1 domain"/>
    <property type="match status" value="1"/>
</dbReference>
<dbReference type="GO" id="GO:0005576">
    <property type="term" value="C:extracellular region"/>
    <property type="evidence" value="ECO:0007669"/>
    <property type="project" value="TreeGrafter"/>
</dbReference>
<evidence type="ECO:0000256" key="6">
    <source>
        <dbReference type="ARBA" id="ARBA00022801"/>
    </source>
</evidence>
<keyword evidence="4 11" id="KW-0812">Transmembrane</keyword>
<dbReference type="InterPro" id="IPR042485">
    <property type="entry name" value="T7SS_EccB_R3"/>
</dbReference>
<keyword evidence="5" id="KW-0547">Nucleotide-binding</keyword>
<keyword evidence="8 11" id="KW-1133">Transmembrane helix</keyword>
<feature type="region of interest" description="Disordered" evidence="10">
    <location>
        <begin position="234"/>
        <end position="256"/>
    </location>
</feature>
<name>A0A3A4AY17_9ACTN</name>
<dbReference type="GO" id="GO:0005524">
    <property type="term" value="F:ATP binding"/>
    <property type="evidence" value="ECO:0007669"/>
    <property type="project" value="UniProtKB-KW"/>
</dbReference>
<evidence type="ECO:0000256" key="8">
    <source>
        <dbReference type="ARBA" id="ARBA00022989"/>
    </source>
</evidence>
<gene>
    <name evidence="12" type="primary">eccB</name>
    <name evidence="12" type="ORF">D5H75_24095</name>
</gene>
<evidence type="ECO:0000256" key="3">
    <source>
        <dbReference type="ARBA" id="ARBA00022475"/>
    </source>
</evidence>
<reference evidence="12 13" key="1">
    <citation type="submission" date="2018-09" db="EMBL/GenBank/DDBJ databases">
        <title>YIM 75507 draft genome.</title>
        <authorList>
            <person name="Tang S."/>
            <person name="Feng Y."/>
        </authorList>
    </citation>
    <scope>NUCLEOTIDE SEQUENCE [LARGE SCALE GENOMIC DNA]</scope>
    <source>
        <strain evidence="12 13">YIM 75507</strain>
    </source>
</reference>
<proteinExistence type="inferred from homology"/>
<comment type="similarity">
    <text evidence="2">Belongs to the EccB family.</text>
</comment>
<keyword evidence="6" id="KW-0378">Hydrolase</keyword>
<protein>
    <submittedName>
        <fullName evidence="12">Type VII secretion protein EccB</fullName>
    </submittedName>
</protein>
<dbReference type="GO" id="GO:0016787">
    <property type="term" value="F:hydrolase activity"/>
    <property type="evidence" value="ECO:0007669"/>
    <property type="project" value="UniProtKB-KW"/>
</dbReference>
<keyword evidence="7" id="KW-0067">ATP-binding</keyword>
<comment type="caution">
    <text evidence="12">The sequence shown here is derived from an EMBL/GenBank/DDBJ whole genome shotgun (WGS) entry which is preliminary data.</text>
</comment>
<dbReference type="OrthoDB" id="3847604at2"/>
<keyword evidence="3" id="KW-1003">Cell membrane</keyword>
<evidence type="ECO:0000256" key="5">
    <source>
        <dbReference type="ARBA" id="ARBA00022741"/>
    </source>
</evidence>
<evidence type="ECO:0000256" key="2">
    <source>
        <dbReference type="ARBA" id="ARBA00008149"/>
    </source>
</evidence>
<evidence type="ECO:0000256" key="11">
    <source>
        <dbReference type="SAM" id="Phobius"/>
    </source>
</evidence>
<evidence type="ECO:0000313" key="13">
    <source>
        <dbReference type="Proteomes" id="UP000265768"/>
    </source>
</evidence>
<dbReference type="InterPro" id="IPR007795">
    <property type="entry name" value="T7SS_EccB"/>
</dbReference>
<evidence type="ECO:0000256" key="4">
    <source>
        <dbReference type="ARBA" id="ARBA00022692"/>
    </source>
</evidence>
<accession>A0A3A4AY17</accession>
<evidence type="ECO:0000256" key="9">
    <source>
        <dbReference type="ARBA" id="ARBA00023136"/>
    </source>
</evidence>
<evidence type="ECO:0000313" key="12">
    <source>
        <dbReference type="EMBL" id="RJL30160.1"/>
    </source>
</evidence>
<evidence type="ECO:0000256" key="7">
    <source>
        <dbReference type="ARBA" id="ARBA00022840"/>
    </source>
</evidence>
<dbReference type="EMBL" id="QZEY01000010">
    <property type="protein sequence ID" value="RJL30160.1"/>
    <property type="molecule type" value="Genomic_DNA"/>
</dbReference>
<dbReference type="PANTHER" id="PTHR40765:SF2">
    <property type="entry name" value="ESX-2 SECRETION SYSTEM ATPASE ECCB2"/>
    <property type="match status" value="1"/>
</dbReference>
<dbReference type="NCBIfam" id="TIGR03919">
    <property type="entry name" value="T7SS_EccB"/>
    <property type="match status" value="1"/>
</dbReference>
<dbReference type="GO" id="GO:0005886">
    <property type="term" value="C:plasma membrane"/>
    <property type="evidence" value="ECO:0007669"/>
    <property type="project" value="UniProtKB-SubCell"/>
</dbReference>
<sequence length="471" mass="49317">MQTRKDLYQAYRFMQQRLGLALLRGEPDLPESPMRRHNVATFCGIMVGVLVLAGFGVWGLISKGGATALDKPGQLLIDEDTGASYVFDQRGRRLVPVANYASARLILDTPDVVRRAVSGASLAGYPRAPMVGIPGAPAWLPEPKRLVRGPWSVCVRETGESAGRPQVTLLAGPRPGGRALGGTGDALLVQGEDGQPWLVWADRRMRVTQQAARALSDAAPRRVPGSWLNALPAGPDFAAPEVPERGREVTGPGGRPARVGQIFTVPSVAGGAARWYVQLADGLAPVSAAQATMLILDPGSRAAYGKADVAAIPLDAATANSAPPSKIVLRDDRLPSATPRIAVLPVNEPLCVVYADTARGSTRAVLSVGGVIPAGPAVRPGTGPGRFDQVVLPPGGAILAGLLPGEGRLDAVRSYWIVTDQGQRFALTSPDLIEKLGYQAKDVAPMPGNLLQMIPEGPALDPARAALPVSP</sequence>
<dbReference type="Proteomes" id="UP000265768">
    <property type="component" value="Unassembled WGS sequence"/>
</dbReference>
<comment type="subcellular location">
    <subcellularLocation>
        <location evidence="1">Cell membrane</location>
        <topology evidence="1">Single-pass membrane protein</topology>
    </subcellularLocation>
</comment>
<feature type="transmembrane region" description="Helical" evidence="11">
    <location>
        <begin position="39"/>
        <end position="61"/>
    </location>
</feature>
<dbReference type="PANTHER" id="PTHR40765">
    <property type="entry name" value="ESX-2 SECRETION SYSTEM ATPASE ECCB2"/>
    <property type="match status" value="1"/>
</dbReference>
<dbReference type="Pfam" id="PF05108">
    <property type="entry name" value="T7SS_ESX1_EccB"/>
    <property type="match status" value="1"/>
</dbReference>
<keyword evidence="13" id="KW-1185">Reference proteome</keyword>
<evidence type="ECO:0000256" key="1">
    <source>
        <dbReference type="ARBA" id="ARBA00004162"/>
    </source>
</evidence>